<evidence type="ECO:0000256" key="5">
    <source>
        <dbReference type="ARBA" id="ARBA00023163"/>
    </source>
</evidence>
<dbReference type="EMBL" id="NCSJ02000247">
    <property type="protein sequence ID" value="RFU26698.1"/>
    <property type="molecule type" value="Genomic_DNA"/>
</dbReference>
<dbReference type="AlphaFoldDB" id="A0A3E2H011"/>
<dbReference type="Pfam" id="PF02805">
    <property type="entry name" value="Ada_Zn_binding"/>
    <property type="match status" value="1"/>
</dbReference>
<evidence type="ECO:0000256" key="3">
    <source>
        <dbReference type="ARBA" id="ARBA00023015"/>
    </source>
</evidence>
<feature type="domain" description="HTH araC/xylS-type" evidence="6">
    <location>
        <begin position="92"/>
        <end position="146"/>
    </location>
</feature>
<dbReference type="InterPro" id="IPR009057">
    <property type="entry name" value="Homeodomain-like_sf"/>
</dbReference>
<accession>A0A3E2H011</accession>
<keyword evidence="5" id="KW-0804">Transcription</keyword>
<feature type="non-terminal residue" evidence="7">
    <location>
        <position position="255"/>
    </location>
</feature>
<dbReference type="PROSITE" id="PS01124">
    <property type="entry name" value="HTH_ARAC_FAMILY_2"/>
    <property type="match status" value="1"/>
</dbReference>
<keyword evidence="3" id="KW-0805">Transcription regulation</keyword>
<comment type="cofactor">
    <cofactor evidence="1">
        <name>Zn(2+)</name>
        <dbReference type="ChEBI" id="CHEBI:29105"/>
    </cofactor>
</comment>
<keyword evidence="4" id="KW-0010">Activator</keyword>
<comment type="caution">
    <text evidence="7">The sequence shown here is derived from an EMBL/GenBank/DDBJ whole genome shotgun (WGS) entry which is preliminary data.</text>
</comment>
<dbReference type="SUPFAM" id="SSF46689">
    <property type="entry name" value="Homeodomain-like"/>
    <property type="match status" value="1"/>
</dbReference>
<evidence type="ECO:0000256" key="2">
    <source>
        <dbReference type="ARBA" id="ARBA00022603"/>
    </source>
</evidence>
<gene>
    <name evidence="7" type="ORF">B7463_g9647</name>
</gene>
<dbReference type="Gene3D" id="3.40.10.10">
    <property type="entry name" value="DNA Methylphosphotriester Repair Domain"/>
    <property type="match status" value="1"/>
</dbReference>
<dbReference type="STRING" id="5539.A0A3E2H011"/>
<dbReference type="Proteomes" id="UP000258309">
    <property type="component" value="Unassembled WGS sequence"/>
</dbReference>
<feature type="non-terminal residue" evidence="7">
    <location>
        <position position="1"/>
    </location>
</feature>
<protein>
    <recommendedName>
        <fullName evidence="6">HTH araC/xylS-type domain-containing protein</fullName>
    </recommendedName>
</protein>
<keyword evidence="2" id="KW-0808">Transferase</keyword>
<keyword evidence="2" id="KW-0489">Methyltransferase</keyword>
<dbReference type="InterPro" id="IPR035451">
    <property type="entry name" value="Ada-like_dom_sf"/>
</dbReference>
<proteinExistence type="predicted"/>
<dbReference type="Gene3D" id="1.10.10.60">
    <property type="entry name" value="Homeodomain-like"/>
    <property type="match status" value="1"/>
</dbReference>
<dbReference type="InterPro" id="IPR004026">
    <property type="entry name" value="Ada_DNA_repair_Zn-bd"/>
</dbReference>
<dbReference type="InterPro" id="IPR018060">
    <property type="entry name" value="HTH_AraC"/>
</dbReference>
<dbReference type="GO" id="GO:0008168">
    <property type="term" value="F:methyltransferase activity"/>
    <property type="evidence" value="ECO:0007669"/>
    <property type="project" value="UniProtKB-KW"/>
</dbReference>
<keyword evidence="8" id="KW-1185">Reference proteome</keyword>
<evidence type="ECO:0000313" key="8">
    <source>
        <dbReference type="Proteomes" id="UP000258309"/>
    </source>
</evidence>
<evidence type="ECO:0000313" key="7">
    <source>
        <dbReference type="EMBL" id="RFU26698.1"/>
    </source>
</evidence>
<evidence type="ECO:0000259" key="6">
    <source>
        <dbReference type="PROSITE" id="PS01124"/>
    </source>
</evidence>
<dbReference type="Pfam" id="PF00165">
    <property type="entry name" value="HTH_AraC"/>
    <property type="match status" value="1"/>
</dbReference>
<dbReference type="GO" id="GO:0003700">
    <property type="term" value="F:DNA-binding transcription factor activity"/>
    <property type="evidence" value="ECO:0007669"/>
    <property type="project" value="InterPro"/>
</dbReference>
<reference evidence="7 8" key="1">
    <citation type="submission" date="2018-05" db="EMBL/GenBank/DDBJ databases">
        <title>Draft genome sequence of Scytalidium lignicola DSM 105466, a ubiquitous saprotrophic fungus.</title>
        <authorList>
            <person name="Buettner E."/>
            <person name="Gebauer A.M."/>
            <person name="Hofrichter M."/>
            <person name="Liers C."/>
            <person name="Kellner H."/>
        </authorList>
    </citation>
    <scope>NUCLEOTIDE SEQUENCE [LARGE SCALE GENOMIC DNA]</scope>
    <source>
        <strain evidence="7 8">DSM 105466</strain>
    </source>
</reference>
<dbReference type="GO" id="GO:0006281">
    <property type="term" value="P:DNA repair"/>
    <property type="evidence" value="ECO:0007669"/>
    <property type="project" value="InterPro"/>
</dbReference>
<evidence type="ECO:0000256" key="1">
    <source>
        <dbReference type="ARBA" id="ARBA00001947"/>
    </source>
</evidence>
<sequence length="255" mass="28514">MHLMSPSDSKFATPSSRWAALQSRNPAAENSFIYSVITTKIYCRPTCPSRLARRANIVFHDSAADAERDGFRPCRRCRPDLKSEEVPQRKAIEKACQLIRGEEKQGNETKKWTVKALAKEVGLTESHFCRSFKRVMGCTIGEYRTKIISAVNEERGIGIEDNASYDATIAESSEPLVAASEDVTASEPWDPPFDATAFDHGTFIWNNHDEWNQDVNMNDWISTDTGTANYYSHPGSLALEDAPTFDGEPDISQPD</sequence>
<dbReference type="GO" id="GO:0032259">
    <property type="term" value="P:methylation"/>
    <property type="evidence" value="ECO:0007669"/>
    <property type="project" value="UniProtKB-KW"/>
</dbReference>
<dbReference type="GO" id="GO:0043565">
    <property type="term" value="F:sequence-specific DNA binding"/>
    <property type="evidence" value="ECO:0007669"/>
    <property type="project" value="InterPro"/>
</dbReference>
<evidence type="ECO:0000256" key="4">
    <source>
        <dbReference type="ARBA" id="ARBA00023159"/>
    </source>
</evidence>
<dbReference type="OrthoDB" id="2447880at2759"/>
<dbReference type="GO" id="GO:0008270">
    <property type="term" value="F:zinc ion binding"/>
    <property type="evidence" value="ECO:0007669"/>
    <property type="project" value="InterPro"/>
</dbReference>
<organism evidence="7 8">
    <name type="scientific">Scytalidium lignicola</name>
    <name type="common">Hyphomycete</name>
    <dbReference type="NCBI Taxonomy" id="5539"/>
    <lineage>
        <taxon>Eukaryota</taxon>
        <taxon>Fungi</taxon>
        <taxon>Dikarya</taxon>
        <taxon>Ascomycota</taxon>
        <taxon>Pezizomycotina</taxon>
        <taxon>Leotiomycetes</taxon>
        <taxon>Leotiomycetes incertae sedis</taxon>
        <taxon>Scytalidium</taxon>
    </lineage>
</organism>
<name>A0A3E2H011_SCYLI</name>
<dbReference type="SUPFAM" id="SSF57884">
    <property type="entry name" value="Ada DNA repair protein, N-terminal domain (N-Ada 10)"/>
    <property type="match status" value="1"/>
</dbReference>